<evidence type="ECO:0000313" key="1">
    <source>
        <dbReference type="EMBL" id="ARW69303.1"/>
    </source>
</evidence>
<organism evidence="1">
    <name type="scientific">Polysiphonia sp</name>
    <dbReference type="NCBI Taxonomy" id="1967842"/>
    <lineage>
        <taxon>Eukaryota</taxon>
        <taxon>Rhodophyta</taxon>
        <taxon>Florideophyceae</taxon>
        <taxon>Rhodymeniophycidae</taxon>
        <taxon>Ceramiales</taxon>
        <taxon>Rhodomelaceae</taxon>
        <taxon>Polysiphonioideae</taxon>
        <taxon>Polysiphonia</taxon>
    </lineage>
</organism>
<geneLocation type="chloroplast" evidence="1"/>
<name>A0A1Z1MT93_9FLOR</name>
<keyword evidence="1" id="KW-0150">Chloroplast</keyword>
<protein>
    <recommendedName>
        <fullName evidence="2">Reverse transcriptase N-terminal domain-containing protein</fullName>
    </recommendedName>
</protein>
<sequence length="366" mass="44703">MFSLQQINLRILMITRQIYINSRKNNLEHVYKLQKYLVNSNEAKYFFINVVLCKVKEYYSNCLDIKLLLNNMNKKDLLKSLFMKYFNNHKLSRIIIEQVRQSMVYRILEPSQKAKLVNSIANRPISSKNLMDYLQHETYKHLLPSIAIKKISCYLHVKKLIYYWTYSGTYPNLEHLSNTKYKCYKQKFLFKSQQLYFQVFVSLYNLLNRVILSDIKWYMFNCNRKYHYTARILVDGKKYRLRYSKRMNFLLARFQFYTYDILYRKKLKKRSIINFFHIGYQRIMKIKTLLNNYYIHIDEYIPISLVESCNKLLNQYIHILIKKQITFNLDLSYYISHIKLLNKYVNTFIYFKQLQNSYVISTFSIN</sequence>
<dbReference type="EMBL" id="MF101456">
    <property type="protein sequence ID" value="ARW69303.1"/>
    <property type="molecule type" value="Genomic_DNA"/>
</dbReference>
<proteinExistence type="predicted"/>
<dbReference type="AlphaFoldDB" id="A0A1Z1MT93"/>
<keyword evidence="1" id="KW-0934">Plastid</keyword>
<accession>A0A1Z1MT93</accession>
<gene>
    <name evidence="1" type="primary">ConsOrf5</name>
</gene>
<evidence type="ECO:0008006" key="2">
    <source>
        <dbReference type="Google" id="ProtNLM"/>
    </source>
</evidence>
<reference evidence="1" key="1">
    <citation type="journal article" date="2017" name="J. Phycol.">
        <title>Analysis of chloroplast genomes and a supermatrix inform reclassification of the Rhodomelaceae (Rhodophyta).</title>
        <authorList>
            <person name="Diaz-Tapia P."/>
            <person name="Maggs C.A."/>
            <person name="West J.A."/>
            <person name="Verbruggen H."/>
        </authorList>
    </citation>
    <scope>NUCLEOTIDE SEQUENCE</scope>
    <source>
        <strain evidence="1">PD1760</strain>
    </source>
</reference>